<evidence type="ECO:0000256" key="9">
    <source>
        <dbReference type="ARBA" id="ARBA00030757"/>
    </source>
</evidence>
<evidence type="ECO:0000313" key="13">
    <source>
        <dbReference type="Proteomes" id="UP000589036"/>
    </source>
</evidence>
<comment type="caution">
    <text evidence="12">The sequence shown here is derived from an EMBL/GenBank/DDBJ whole genome shotgun (WGS) entry which is preliminary data.</text>
</comment>
<evidence type="ECO:0000256" key="2">
    <source>
        <dbReference type="ARBA" id="ARBA00005369"/>
    </source>
</evidence>
<evidence type="ECO:0000256" key="1">
    <source>
        <dbReference type="ARBA" id="ARBA00004496"/>
    </source>
</evidence>
<dbReference type="InterPro" id="IPR029063">
    <property type="entry name" value="SAM-dependent_MTases_sf"/>
</dbReference>
<dbReference type="PANTHER" id="PTHR11579">
    <property type="entry name" value="PROTEIN-L-ISOASPARTATE O-METHYLTRANSFERASE"/>
    <property type="match status" value="1"/>
</dbReference>
<dbReference type="RefSeq" id="WP_344733450.1">
    <property type="nucleotide sequence ID" value="NZ_BAAAYY010000031.1"/>
</dbReference>
<dbReference type="EC" id="2.1.1.77" evidence="3"/>
<dbReference type="PANTHER" id="PTHR11579:SF0">
    <property type="entry name" value="PROTEIN-L-ISOASPARTATE(D-ASPARTATE) O-METHYLTRANSFERASE"/>
    <property type="match status" value="1"/>
</dbReference>
<evidence type="ECO:0000256" key="3">
    <source>
        <dbReference type="ARBA" id="ARBA00011890"/>
    </source>
</evidence>
<evidence type="ECO:0000256" key="4">
    <source>
        <dbReference type="ARBA" id="ARBA00013346"/>
    </source>
</evidence>
<evidence type="ECO:0000313" key="12">
    <source>
        <dbReference type="EMBL" id="NYE49007.1"/>
    </source>
</evidence>
<dbReference type="Proteomes" id="UP000589036">
    <property type="component" value="Unassembled WGS sequence"/>
</dbReference>
<evidence type="ECO:0000256" key="7">
    <source>
        <dbReference type="ARBA" id="ARBA00022679"/>
    </source>
</evidence>
<name>A0A852U0D3_9ACTN</name>
<dbReference type="InterPro" id="IPR000682">
    <property type="entry name" value="PCMT"/>
</dbReference>
<evidence type="ECO:0000256" key="6">
    <source>
        <dbReference type="ARBA" id="ARBA00022603"/>
    </source>
</evidence>
<comment type="similarity">
    <text evidence="2">Belongs to the methyltransferase superfamily. L-isoaspartyl/D-aspartyl protein methyltransferase family.</text>
</comment>
<dbReference type="EMBL" id="JACCCC010000001">
    <property type="protein sequence ID" value="NYE49007.1"/>
    <property type="molecule type" value="Genomic_DNA"/>
</dbReference>
<dbReference type="GO" id="GO:0032259">
    <property type="term" value="P:methylation"/>
    <property type="evidence" value="ECO:0007669"/>
    <property type="project" value="UniProtKB-KW"/>
</dbReference>
<keyword evidence="7 12" id="KW-0808">Transferase</keyword>
<sequence>MEACYADRPLITQLDDGDGSGRGYFSSSISMPTTVAMMLAALDPESGGRVLEIGTGTGYNAALLAFRAGTENVTTVEVDPGIAEQARAALKATGWPVNVVTGDGTKGHPPGAPYDRVLSTASVQRVPYAWVEQTAPGGRVVTPWGTAFHNGALLHLRVRADGTAAGRFSGNVGFMWLRDQRTPHGAVEDRVRPEHDYTESTTGLHPYYALSNFDASFAIGLRVPAMKSVVVFDDDNPGSAAYTVYLMDPYVGSWASWRVAPGRDAYTVRQHGPRCLFEELEDAYRWWLDAGEPEHTRFGLTVTSDGQTVWLDTPGAPIGT</sequence>
<keyword evidence="6 12" id="KW-0489">Methyltransferase</keyword>
<accession>A0A852U0D3</accession>
<keyword evidence="8" id="KW-0949">S-adenosyl-L-methionine</keyword>
<evidence type="ECO:0000256" key="5">
    <source>
        <dbReference type="ARBA" id="ARBA00022490"/>
    </source>
</evidence>
<gene>
    <name evidence="12" type="ORF">HDA32_004127</name>
</gene>
<dbReference type="GO" id="GO:0004719">
    <property type="term" value="F:protein-L-isoaspartate (D-aspartate) O-methyltransferase activity"/>
    <property type="evidence" value="ECO:0007669"/>
    <property type="project" value="UniProtKB-EC"/>
</dbReference>
<dbReference type="SUPFAM" id="SSF53335">
    <property type="entry name" value="S-adenosyl-L-methionine-dependent methyltransferases"/>
    <property type="match status" value="1"/>
</dbReference>
<evidence type="ECO:0000256" key="10">
    <source>
        <dbReference type="ARBA" id="ARBA00031323"/>
    </source>
</evidence>
<reference evidence="12 13" key="1">
    <citation type="submission" date="2020-07" db="EMBL/GenBank/DDBJ databases">
        <title>Sequencing the genomes of 1000 actinobacteria strains.</title>
        <authorList>
            <person name="Klenk H.-P."/>
        </authorList>
    </citation>
    <scope>NUCLEOTIDE SEQUENCE [LARGE SCALE GENOMIC DNA]</scope>
    <source>
        <strain evidence="12 13">CXB654</strain>
    </source>
</reference>
<protein>
    <recommendedName>
        <fullName evidence="4">Protein-L-isoaspartate O-methyltransferase</fullName>
        <ecNumber evidence="3">2.1.1.77</ecNumber>
    </recommendedName>
    <alternativeName>
        <fullName evidence="11">L-isoaspartyl protein carboxyl methyltransferase</fullName>
    </alternativeName>
    <alternativeName>
        <fullName evidence="9">Protein L-isoaspartyl methyltransferase</fullName>
    </alternativeName>
    <alternativeName>
        <fullName evidence="10">Protein-beta-aspartate methyltransferase</fullName>
    </alternativeName>
</protein>
<dbReference type="Pfam" id="PF01135">
    <property type="entry name" value="PCMT"/>
    <property type="match status" value="1"/>
</dbReference>
<dbReference type="Gene3D" id="3.40.50.150">
    <property type="entry name" value="Vaccinia Virus protein VP39"/>
    <property type="match status" value="1"/>
</dbReference>
<proteinExistence type="inferred from homology"/>
<comment type="subcellular location">
    <subcellularLocation>
        <location evidence="1">Cytoplasm</location>
    </subcellularLocation>
</comment>
<dbReference type="CDD" id="cd02440">
    <property type="entry name" value="AdoMet_MTases"/>
    <property type="match status" value="1"/>
</dbReference>
<evidence type="ECO:0000256" key="8">
    <source>
        <dbReference type="ARBA" id="ARBA00022691"/>
    </source>
</evidence>
<dbReference type="GO" id="GO:0005737">
    <property type="term" value="C:cytoplasm"/>
    <property type="evidence" value="ECO:0007669"/>
    <property type="project" value="UniProtKB-SubCell"/>
</dbReference>
<keyword evidence="5" id="KW-0963">Cytoplasm</keyword>
<organism evidence="12 13">
    <name type="scientific">Spinactinospora alkalitolerans</name>
    <dbReference type="NCBI Taxonomy" id="687207"/>
    <lineage>
        <taxon>Bacteria</taxon>
        <taxon>Bacillati</taxon>
        <taxon>Actinomycetota</taxon>
        <taxon>Actinomycetes</taxon>
        <taxon>Streptosporangiales</taxon>
        <taxon>Nocardiopsidaceae</taxon>
        <taxon>Spinactinospora</taxon>
    </lineage>
</organism>
<dbReference type="AlphaFoldDB" id="A0A852U0D3"/>
<evidence type="ECO:0000256" key="11">
    <source>
        <dbReference type="ARBA" id="ARBA00031350"/>
    </source>
</evidence>
<keyword evidence="13" id="KW-1185">Reference proteome</keyword>